<evidence type="ECO:0000256" key="4">
    <source>
        <dbReference type="ARBA" id="ARBA00022777"/>
    </source>
</evidence>
<keyword evidence="4" id="KW-0418">Kinase</keyword>
<dbReference type="InterPro" id="IPR017438">
    <property type="entry name" value="ATP-NAD_kinase_N"/>
</dbReference>
<dbReference type="Gene3D" id="2.60.200.40">
    <property type="match status" value="1"/>
</dbReference>
<keyword evidence="2" id="KW-0808">Transferase</keyword>
<evidence type="ECO:0000313" key="10">
    <source>
        <dbReference type="Proteomes" id="UP000324897"/>
    </source>
</evidence>
<dbReference type="SMART" id="SM00046">
    <property type="entry name" value="DAGKc"/>
    <property type="match status" value="1"/>
</dbReference>
<gene>
    <name evidence="9" type="ORF">EJB05_16729</name>
</gene>
<dbReference type="EMBL" id="RWGY01000009">
    <property type="protein sequence ID" value="TVU34874.1"/>
    <property type="molecule type" value="Genomic_DNA"/>
</dbReference>
<evidence type="ECO:0000259" key="8">
    <source>
        <dbReference type="PROSITE" id="PS50146"/>
    </source>
</evidence>
<dbReference type="Pfam" id="PF19279">
    <property type="entry name" value="YegS_C"/>
    <property type="match status" value="1"/>
</dbReference>
<evidence type="ECO:0000256" key="2">
    <source>
        <dbReference type="ARBA" id="ARBA00022679"/>
    </source>
</evidence>
<dbReference type="Gramene" id="TVU34874">
    <property type="protein sequence ID" value="TVU34874"/>
    <property type="gene ID" value="EJB05_16729"/>
</dbReference>
<name>A0A5J9VHK8_9POAL</name>
<proteinExistence type="predicted"/>
<sequence>GHSNLCEPVVRSRSQAIASVRRFHPHIIQHVKTRSHPAIEKREALHINRLVRARLLCLQPCVRVTPSSTAKTSASSSAMEGLATANVLLDGAPAEATLGSGELRWRRAAGAGEERALSLEDEVLGVEAKGKEVVVRAFVASGATSRRTSCAAGAGAGVKRCRNDFVFEMADGEGAAAGWAEKLRACLDSFGRPKRLFIFVNPFGGKKRAKKIYDTEIRPMFEAANVSITMQETECQGHAREVASSLDLAKYDGIVCVSGDGVLVEVVNGILQRTDWEEAIKKPIGVVPAGTGNGMAKSLLHAARETYSVTNAVFAIIRGRRQPLDVCTILQGETKFFSVLLMTWGLVADIDIESEKYRWMGSARFDFYAVLRIMNLRKYCGSICFVPAPGYEAYGEPVKQVENPTVECHHQNGSRLCSYQGPSVQFQSSDWRFLDGPFIAVWINNVPWAAEDIMAAPEAKFSDGYMDAVIVRGCPRADLLGLLMKMSDGSYVKSPYVTYLKVRSFQLSPGQLVENPKRGGIIDVDGEVIARGEGTYGKSQGNDEMAYGLPIQLTVHQALATVYGPNKIR</sequence>
<dbReference type="PROSITE" id="PS50146">
    <property type="entry name" value="DAGK"/>
    <property type="match status" value="1"/>
</dbReference>
<accession>A0A5J9VHK8</accession>
<comment type="caution">
    <text evidence="9">The sequence shown here is derived from an EMBL/GenBank/DDBJ whole genome shotgun (WGS) entry which is preliminary data.</text>
</comment>
<evidence type="ECO:0000313" key="9">
    <source>
        <dbReference type="EMBL" id="TVU34874.1"/>
    </source>
</evidence>
<dbReference type="InterPro" id="IPR050187">
    <property type="entry name" value="Lipid_Phosphate_FormReg"/>
</dbReference>
<dbReference type="SUPFAM" id="SSF111331">
    <property type="entry name" value="NAD kinase/diacylglycerol kinase-like"/>
    <property type="match status" value="1"/>
</dbReference>
<dbReference type="FunFam" id="3.40.50.10330:FF:000005">
    <property type="entry name" value="Sphingosine kinase 2"/>
    <property type="match status" value="1"/>
</dbReference>
<keyword evidence="10" id="KW-1185">Reference proteome</keyword>
<evidence type="ECO:0000256" key="3">
    <source>
        <dbReference type="ARBA" id="ARBA00022741"/>
    </source>
</evidence>
<protein>
    <recommendedName>
        <fullName evidence="7">sphingosine kinase</fullName>
        <ecNumber evidence="7">2.7.1.91</ecNumber>
    </recommendedName>
</protein>
<feature type="domain" description="DAGKc" evidence="8">
    <location>
        <begin position="191"/>
        <end position="333"/>
    </location>
</feature>
<dbReference type="Gene3D" id="3.40.50.10330">
    <property type="entry name" value="Probable inorganic polyphosphate/atp-NAD kinase, domain 1"/>
    <property type="match status" value="1"/>
</dbReference>
<dbReference type="InterPro" id="IPR045540">
    <property type="entry name" value="YegS/DAGK_C"/>
</dbReference>
<feature type="non-terminal residue" evidence="9">
    <location>
        <position position="1"/>
    </location>
</feature>
<dbReference type="InterPro" id="IPR016064">
    <property type="entry name" value="NAD/diacylglycerol_kinase_sf"/>
</dbReference>
<dbReference type="InterPro" id="IPR001206">
    <property type="entry name" value="Diacylglycerol_kinase_cat_dom"/>
</dbReference>
<dbReference type="PANTHER" id="PTHR12358:SF31">
    <property type="entry name" value="ACYLGLYCEROL KINASE, MITOCHONDRIAL"/>
    <property type="match status" value="1"/>
</dbReference>
<reference evidence="9 10" key="1">
    <citation type="journal article" date="2019" name="Sci. Rep.">
        <title>A high-quality genome of Eragrostis curvula grass provides insights into Poaceae evolution and supports new strategies to enhance forage quality.</title>
        <authorList>
            <person name="Carballo J."/>
            <person name="Santos B.A.C.M."/>
            <person name="Zappacosta D."/>
            <person name="Garbus I."/>
            <person name="Selva J.P."/>
            <person name="Gallo C.A."/>
            <person name="Diaz A."/>
            <person name="Albertini E."/>
            <person name="Caccamo M."/>
            <person name="Echenique V."/>
        </authorList>
    </citation>
    <scope>NUCLEOTIDE SEQUENCE [LARGE SCALE GENOMIC DNA]</scope>
    <source>
        <strain evidence="10">cv. Victoria</strain>
        <tissue evidence="9">Leaf</tissue>
    </source>
</reference>
<dbReference type="GO" id="GO:0071215">
    <property type="term" value="P:cellular response to abscisic acid stimulus"/>
    <property type="evidence" value="ECO:0007669"/>
    <property type="project" value="UniProtKB-ARBA"/>
</dbReference>
<dbReference type="OrthoDB" id="660434at2759"/>
<comment type="subcellular location">
    <subcellularLocation>
        <location evidence="1">Vacuole membrane</location>
        <topology evidence="1">Peripheral membrane protein</topology>
    </subcellularLocation>
</comment>
<keyword evidence="3" id="KW-0547">Nucleotide-binding</keyword>
<dbReference type="EC" id="2.7.1.91" evidence="7"/>
<evidence type="ECO:0000256" key="7">
    <source>
        <dbReference type="ARBA" id="ARBA00044037"/>
    </source>
</evidence>
<dbReference type="GO" id="GO:0046512">
    <property type="term" value="P:sphingosine biosynthetic process"/>
    <property type="evidence" value="ECO:0007669"/>
    <property type="project" value="TreeGrafter"/>
</dbReference>
<evidence type="ECO:0000256" key="6">
    <source>
        <dbReference type="ARBA" id="ARBA00023136"/>
    </source>
</evidence>
<dbReference type="GO" id="GO:0008481">
    <property type="term" value="F:sphingosine kinase activity"/>
    <property type="evidence" value="ECO:0007669"/>
    <property type="project" value="UniProtKB-EC"/>
</dbReference>
<dbReference type="GO" id="GO:0005524">
    <property type="term" value="F:ATP binding"/>
    <property type="evidence" value="ECO:0007669"/>
    <property type="project" value="UniProtKB-KW"/>
</dbReference>
<organism evidence="9 10">
    <name type="scientific">Eragrostis curvula</name>
    <name type="common">weeping love grass</name>
    <dbReference type="NCBI Taxonomy" id="38414"/>
    <lineage>
        <taxon>Eukaryota</taxon>
        <taxon>Viridiplantae</taxon>
        <taxon>Streptophyta</taxon>
        <taxon>Embryophyta</taxon>
        <taxon>Tracheophyta</taxon>
        <taxon>Spermatophyta</taxon>
        <taxon>Magnoliopsida</taxon>
        <taxon>Liliopsida</taxon>
        <taxon>Poales</taxon>
        <taxon>Poaceae</taxon>
        <taxon>PACMAD clade</taxon>
        <taxon>Chloridoideae</taxon>
        <taxon>Eragrostideae</taxon>
        <taxon>Eragrostidinae</taxon>
        <taxon>Eragrostis</taxon>
    </lineage>
</organism>
<evidence type="ECO:0000256" key="5">
    <source>
        <dbReference type="ARBA" id="ARBA00022840"/>
    </source>
</evidence>
<evidence type="ECO:0000256" key="1">
    <source>
        <dbReference type="ARBA" id="ARBA00004148"/>
    </source>
</evidence>
<dbReference type="PANTHER" id="PTHR12358">
    <property type="entry name" value="SPHINGOSINE KINASE"/>
    <property type="match status" value="1"/>
</dbReference>
<dbReference type="AlphaFoldDB" id="A0A5J9VHK8"/>
<keyword evidence="6" id="KW-0472">Membrane</keyword>
<dbReference type="Proteomes" id="UP000324897">
    <property type="component" value="Unassembled WGS sequence"/>
</dbReference>
<dbReference type="GO" id="GO:0005774">
    <property type="term" value="C:vacuolar membrane"/>
    <property type="evidence" value="ECO:0007669"/>
    <property type="project" value="UniProtKB-SubCell"/>
</dbReference>
<dbReference type="Pfam" id="PF00781">
    <property type="entry name" value="DAGK_cat"/>
    <property type="match status" value="1"/>
</dbReference>
<keyword evidence="5" id="KW-0067">ATP-binding</keyword>